<sequence>MSGTWTIGELAERAADLLGSEPRVNGRVREVPNERLIRWYTTIGLLDPPAARRGRLALYGRRHLLQLVAVKRRQAEGLSIAAIQAELAGATDAMLQRIAGLPEVPHPQGGPGRALGEPSQPGATEPERPSAAAIPDVARPTDRKRFWARPAGSTHFDPAGSGPVGAGPGDPVPAPRPGAAPDSFGMPDLRTVTTASTGGPAGDLRGDVLFGVRLAPGVTVLLESAHRTPDGDEAAALRRAAAPLLAALGALGLAGPFEDTETTTPWDSTDSETRKGMTS</sequence>
<dbReference type="InterPro" id="IPR000551">
    <property type="entry name" value="MerR-type_HTH_dom"/>
</dbReference>
<dbReference type="Proteomes" id="UP000309033">
    <property type="component" value="Unassembled WGS sequence"/>
</dbReference>
<accession>A0A5R8YK21</accession>
<name>A0A5R8YK21_9ACTN</name>
<dbReference type="GO" id="GO:0006355">
    <property type="term" value="P:regulation of DNA-templated transcription"/>
    <property type="evidence" value="ECO:0007669"/>
    <property type="project" value="InterPro"/>
</dbReference>
<organism evidence="3 4">
    <name type="scientific">Microbispora triticiradicis</name>
    <dbReference type="NCBI Taxonomy" id="2200763"/>
    <lineage>
        <taxon>Bacteria</taxon>
        <taxon>Bacillati</taxon>
        <taxon>Actinomycetota</taxon>
        <taxon>Actinomycetes</taxon>
        <taxon>Streptosporangiales</taxon>
        <taxon>Streptosporangiaceae</taxon>
        <taxon>Microbispora</taxon>
    </lineage>
</organism>
<dbReference type="OrthoDB" id="3830374at2"/>
<dbReference type="SUPFAM" id="SSF46955">
    <property type="entry name" value="Putative DNA-binding domain"/>
    <property type="match status" value="1"/>
</dbReference>
<keyword evidence="4" id="KW-1185">Reference proteome</keyword>
<evidence type="ECO:0000313" key="4">
    <source>
        <dbReference type="Proteomes" id="UP000309033"/>
    </source>
</evidence>
<feature type="region of interest" description="Disordered" evidence="1">
    <location>
        <begin position="253"/>
        <end position="279"/>
    </location>
</feature>
<dbReference type="AlphaFoldDB" id="A0A5R8YK21"/>
<evidence type="ECO:0000259" key="2">
    <source>
        <dbReference type="SMART" id="SM00422"/>
    </source>
</evidence>
<gene>
    <name evidence="3" type="ORF">FED44_30425</name>
</gene>
<dbReference type="Pfam" id="PF13411">
    <property type="entry name" value="MerR_1"/>
    <property type="match status" value="1"/>
</dbReference>
<dbReference type="InterPro" id="IPR009061">
    <property type="entry name" value="DNA-bd_dom_put_sf"/>
</dbReference>
<dbReference type="Gene3D" id="1.10.1660.10">
    <property type="match status" value="1"/>
</dbReference>
<dbReference type="GO" id="GO:0003677">
    <property type="term" value="F:DNA binding"/>
    <property type="evidence" value="ECO:0007669"/>
    <property type="project" value="InterPro"/>
</dbReference>
<evidence type="ECO:0000256" key="1">
    <source>
        <dbReference type="SAM" id="MobiDB-lite"/>
    </source>
</evidence>
<protein>
    <submittedName>
        <fullName evidence="3">MerR family transcriptional regulator</fullName>
    </submittedName>
</protein>
<evidence type="ECO:0000313" key="3">
    <source>
        <dbReference type="EMBL" id="TLP53185.1"/>
    </source>
</evidence>
<proteinExistence type="predicted"/>
<dbReference type="EMBL" id="VANP01000016">
    <property type="protein sequence ID" value="TLP53185.1"/>
    <property type="molecule type" value="Genomic_DNA"/>
</dbReference>
<reference evidence="3" key="1">
    <citation type="submission" date="2019-05" db="EMBL/GenBank/DDBJ databases">
        <title>Isolation, diversity and antifungal activity of Actinobacteria from wheat.</title>
        <authorList>
            <person name="Yu B."/>
        </authorList>
    </citation>
    <scope>NUCLEOTIDE SEQUENCE [LARGE SCALE GENOMIC DNA]</scope>
    <source>
        <strain evidence="3">NEAU-HEGS1-5</strain>
    </source>
</reference>
<comment type="caution">
    <text evidence="3">The sequence shown here is derived from an EMBL/GenBank/DDBJ whole genome shotgun (WGS) entry which is preliminary data.</text>
</comment>
<feature type="domain" description="HTH merR-type" evidence="2">
    <location>
        <begin position="5"/>
        <end position="90"/>
    </location>
</feature>
<dbReference type="SMART" id="SM00422">
    <property type="entry name" value="HTH_MERR"/>
    <property type="match status" value="1"/>
</dbReference>
<feature type="region of interest" description="Disordered" evidence="1">
    <location>
        <begin position="101"/>
        <end position="186"/>
    </location>
</feature>